<dbReference type="FunFam" id="2.30.38.10:FF:000001">
    <property type="entry name" value="Non-ribosomal peptide synthetase PvdI"/>
    <property type="match status" value="1"/>
</dbReference>
<dbReference type="Gene3D" id="3.40.50.980">
    <property type="match status" value="2"/>
</dbReference>
<dbReference type="FunFam" id="3.30.300.30:FF:000010">
    <property type="entry name" value="Enterobactin synthetase component F"/>
    <property type="match status" value="1"/>
</dbReference>
<keyword evidence="7" id="KW-1185">Reference proteome</keyword>
<dbReference type="GO" id="GO:0031177">
    <property type="term" value="F:phosphopantetheine binding"/>
    <property type="evidence" value="ECO:0007669"/>
    <property type="project" value="TreeGrafter"/>
</dbReference>
<dbReference type="PANTHER" id="PTHR45527">
    <property type="entry name" value="NONRIBOSOMAL PEPTIDE SYNTHETASE"/>
    <property type="match status" value="1"/>
</dbReference>
<proteinExistence type="inferred from homology"/>
<dbReference type="InterPro" id="IPR000873">
    <property type="entry name" value="AMP-dep_synth/lig_dom"/>
</dbReference>
<evidence type="ECO:0000256" key="3">
    <source>
        <dbReference type="ARBA" id="ARBA00022450"/>
    </source>
</evidence>
<dbReference type="Gene3D" id="3.30.559.10">
    <property type="entry name" value="Chloramphenicol acetyltransferase-like domain"/>
    <property type="match status" value="1"/>
</dbReference>
<dbReference type="Pfam" id="PF00550">
    <property type="entry name" value="PP-binding"/>
    <property type="match status" value="1"/>
</dbReference>
<dbReference type="InterPro" id="IPR044894">
    <property type="entry name" value="TubC_N_sf"/>
</dbReference>
<dbReference type="InterPro" id="IPR006162">
    <property type="entry name" value="Ppantetheine_attach_site"/>
</dbReference>
<evidence type="ECO:0000313" key="6">
    <source>
        <dbReference type="EMBL" id="ERT06738.1"/>
    </source>
</evidence>
<dbReference type="FunFam" id="3.40.50.12780:FF:000012">
    <property type="entry name" value="Non-ribosomal peptide synthetase"/>
    <property type="match status" value="1"/>
</dbReference>
<organism evidence="6 7">
    <name type="scientific">Lyngbya aestuarii BL J</name>
    <dbReference type="NCBI Taxonomy" id="1348334"/>
    <lineage>
        <taxon>Bacteria</taxon>
        <taxon>Bacillati</taxon>
        <taxon>Cyanobacteriota</taxon>
        <taxon>Cyanophyceae</taxon>
        <taxon>Oscillatoriophycideae</taxon>
        <taxon>Oscillatoriales</taxon>
        <taxon>Microcoleaceae</taxon>
        <taxon>Lyngbya</taxon>
    </lineage>
</organism>
<dbReference type="PROSITE" id="PS00455">
    <property type="entry name" value="AMP_BINDING"/>
    <property type="match status" value="1"/>
</dbReference>
<reference evidence="6 7" key="1">
    <citation type="journal article" date="2013" name="Front. Microbiol.">
        <title>Comparative genomic analyses of the cyanobacterium, Lyngbya aestuarii BL J, a powerful hydrogen producer.</title>
        <authorList>
            <person name="Kothari A."/>
            <person name="Vaughn M."/>
            <person name="Garcia-Pichel F."/>
        </authorList>
    </citation>
    <scope>NUCLEOTIDE SEQUENCE [LARGE SCALE GENOMIC DNA]</scope>
    <source>
        <strain evidence="6 7">BL J</strain>
    </source>
</reference>
<evidence type="ECO:0000313" key="7">
    <source>
        <dbReference type="Proteomes" id="UP000017127"/>
    </source>
</evidence>
<dbReference type="InterPro" id="IPR041464">
    <property type="entry name" value="TubC_N"/>
</dbReference>
<dbReference type="PROSITE" id="PS50075">
    <property type="entry name" value="CARRIER"/>
    <property type="match status" value="1"/>
</dbReference>
<dbReference type="Pfam" id="PF13193">
    <property type="entry name" value="AMP-binding_C"/>
    <property type="match status" value="1"/>
</dbReference>
<dbReference type="FunFam" id="3.30.559.10:FF:000012">
    <property type="entry name" value="Non-ribosomal peptide synthetase"/>
    <property type="match status" value="1"/>
</dbReference>
<dbReference type="SUPFAM" id="SSF47336">
    <property type="entry name" value="ACP-like"/>
    <property type="match status" value="1"/>
</dbReference>
<dbReference type="Gene3D" id="3.30.559.30">
    <property type="entry name" value="Nonribosomal peptide synthetase, condensation domain"/>
    <property type="match status" value="1"/>
</dbReference>
<keyword evidence="4" id="KW-0597">Phosphoprotein</keyword>
<accession>U7QFQ3</accession>
<dbReference type="Gene3D" id="3.30.300.30">
    <property type="match status" value="1"/>
</dbReference>
<dbReference type="InterPro" id="IPR009081">
    <property type="entry name" value="PP-bd_ACP"/>
</dbReference>
<dbReference type="InterPro" id="IPR023213">
    <property type="entry name" value="CAT-like_dom_sf"/>
</dbReference>
<dbReference type="GO" id="GO:0043041">
    <property type="term" value="P:amino acid activation for nonribosomal peptide biosynthetic process"/>
    <property type="evidence" value="ECO:0007669"/>
    <property type="project" value="TreeGrafter"/>
</dbReference>
<dbReference type="Gene3D" id="3.40.50.1820">
    <property type="entry name" value="alpha/beta hydrolase"/>
    <property type="match status" value="1"/>
</dbReference>
<dbReference type="GO" id="GO:0044550">
    <property type="term" value="P:secondary metabolite biosynthetic process"/>
    <property type="evidence" value="ECO:0007669"/>
    <property type="project" value="UniProtKB-ARBA"/>
</dbReference>
<dbReference type="Pfam" id="PF00501">
    <property type="entry name" value="AMP-binding"/>
    <property type="match status" value="1"/>
</dbReference>
<dbReference type="PANTHER" id="PTHR45527:SF14">
    <property type="entry name" value="PLIPASTATIN SYNTHASE SUBUNIT B"/>
    <property type="match status" value="1"/>
</dbReference>
<dbReference type="FunFam" id="3.40.50.980:FF:000001">
    <property type="entry name" value="Non-ribosomal peptide synthetase"/>
    <property type="match status" value="1"/>
</dbReference>
<dbReference type="AlphaFoldDB" id="U7QFQ3"/>
<dbReference type="NCBIfam" id="TIGR01733">
    <property type="entry name" value="AA-adenyl-dom"/>
    <property type="match status" value="1"/>
</dbReference>
<dbReference type="CDD" id="cd19531">
    <property type="entry name" value="LCL_NRPS-like"/>
    <property type="match status" value="1"/>
</dbReference>
<dbReference type="Pfam" id="PF00668">
    <property type="entry name" value="Condensation"/>
    <property type="match status" value="1"/>
</dbReference>
<dbReference type="InterPro" id="IPR045851">
    <property type="entry name" value="AMP-bd_C_sf"/>
</dbReference>
<dbReference type="InterPro" id="IPR025110">
    <property type="entry name" value="AMP-bd_C"/>
</dbReference>
<evidence type="ECO:0000256" key="1">
    <source>
        <dbReference type="ARBA" id="ARBA00001957"/>
    </source>
</evidence>
<sequence length="1129" mass="128197">MDVKLWVEGADQKSNIDKRLRFSAPEEVLTDDFIEELKQRKSEIISFISEVQQSVKTPLEAIQPVSRQQDLPLSFAQQRLWFLEQLQPNTATFNIPTAVRLSGELNIGVFEKTLNEIIRRHEILRTNFILKDGQPIQVISENATLEISHFNLQSLDKREQEAEVIRLMAEESQKPFNLAKDLLLRVTLLKLDQVEFVVFLTMHHIISDGWSMEIFIRELVSIYTSFCEHQPSPLPELSIQYADFSTWQRQRLQGEVLEKQLSYWKQQLPGTLPVLQLPTDFPRSRIQSFRGANQTFTISDNLTHKIRTISQTEGATLFVFLLAVYKVLLYRYTGLENIIVGSPVANRNRKEIEGLIGFFVNTLVLRSSLKGNPTFQEFLQQVKKTTWEAYDHQDLPFEKLVEHLHPERDLSYNPLFQVKFRLENAPQTDFKLPDLSLTALKQTNPTAKLDLSLDIYETPSGLVGGFEYNRDLFQPETISRLVEHFQTLLEEIVKNPDKRIGELSLLTSKEQHKILKNWNKTQKNYTEHLCFHHLFEAQVEKTPDAVALIFQDEQLTYQELNRRSNQLAHYLIKKGVKPEVKVGICVERSFEMIIALLGVFKAGGAYLPLDSNYPPERLAFMVEDSQISVLLTQSNLSISKTEVSEVICLDKNWNDITQEPAENPQVQVTPDNLAYLIYTSGSTGIPKGVLIPHNGLVNLTEDKIRVCKVHSDSCVLQFFSFSFDASIPEIIMALASGGKLCLAPAETLLPGWDLLTLLREKNITHITITPSALAATPFEDLPALEMVLVGGEAPSVELINNWSKNRRFINAYGPTEVTVNASMVECGNGYSNQPTILPSTNKQLYVLDANLQPVPVGVLGELYIAGVGLARGYLNQPEKTAQTFIPNPFYAPYENNNSSNRLYKTGDLACYLPDGSIKLFGRIDHQVKIRGFRIEPGEIEVLLNQHPKVRNSVVIVQEEPGKDKRLAAYFVCESEVNLTSKELRNFLKEKLPEYMIPSSFVELETIPLTPNGKVDHQALSKLDQEPLTSEEFVPPRTATEEILAEIFAEVLEVERVGIYDDFFELGGHSLLATQLIVQLLPKFPVNITVVDLFEAPNVASLAELLQKKQTISELQTPIKVEEEREEIEF</sequence>
<dbReference type="Proteomes" id="UP000017127">
    <property type="component" value="Unassembled WGS sequence"/>
</dbReference>
<evidence type="ECO:0000256" key="2">
    <source>
        <dbReference type="ARBA" id="ARBA00006432"/>
    </source>
</evidence>
<dbReference type="InterPro" id="IPR020845">
    <property type="entry name" value="AMP-binding_CS"/>
</dbReference>
<feature type="domain" description="Carrier" evidence="5">
    <location>
        <begin position="1034"/>
        <end position="1109"/>
    </location>
</feature>
<dbReference type="Gene3D" id="2.30.38.10">
    <property type="entry name" value="Luciferase, Domain 3"/>
    <property type="match status" value="1"/>
</dbReference>
<comment type="similarity">
    <text evidence="2">Belongs to the ATP-dependent AMP-binding enzyme family.</text>
</comment>
<comment type="cofactor">
    <cofactor evidence="1">
        <name>pantetheine 4'-phosphate</name>
        <dbReference type="ChEBI" id="CHEBI:47942"/>
    </cofactor>
</comment>
<dbReference type="InterPro" id="IPR001242">
    <property type="entry name" value="Condensation_dom"/>
</dbReference>
<gene>
    <name evidence="6" type="ORF">M595_3279</name>
</gene>
<dbReference type="InterPro" id="IPR029058">
    <property type="entry name" value="AB_hydrolase_fold"/>
</dbReference>
<dbReference type="SUPFAM" id="SSF52777">
    <property type="entry name" value="CoA-dependent acyltransferases"/>
    <property type="match status" value="2"/>
</dbReference>
<dbReference type="InterPro" id="IPR010071">
    <property type="entry name" value="AA_adenyl_dom"/>
</dbReference>
<keyword evidence="3" id="KW-0596">Phosphopantetheine</keyword>
<dbReference type="PATRIC" id="fig|1348334.3.peg.3173"/>
<dbReference type="Gene3D" id="1.10.10.1830">
    <property type="entry name" value="Non-ribosomal peptide synthase, adenylation domain"/>
    <property type="match status" value="1"/>
</dbReference>
<evidence type="ECO:0000256" key="4">
    <source>
        <dbReference type="ARBA" id="ARBA00022553"/>
    </source>
</evidence>
<dbReference type="InterPro" id="IPR036736">
    <property type="entry name" value="ACP-like_sf"/>
</dbReference>
<name>U7QFQ3_9CYAN</name>
<dbReference type="PROSITE" id="PS00012">
    <property type="entry name" value="PHOSPHOPANTETHEINE"/>
    <property type="match status" value="1"/>
</dbReference>
<protein>
    <submittedName>
        <fullName evidence="6">Amino acid adenylation domain protein</fullName>
    </submittedName>
</protein>
<dbReference type="GO" id="GO:0005829">
    <property type="term" value="C:cytosol"/>
    <property type="evidence" value="ECO:0007669"/>
    <property type="project" value="TreeGrafter"/>
</dbReference>
<dbReference type="EMBL" id="AUZM01000031">
    <property type="protein sequence ID" value="ERT06738.1"/>
    <property type="molecule type" value="Genomic_DNA"/>
</dbReference>
<evidence type="ECO:0000259" key="5">
    <source>
        <dbReference type="PROSITE" id="PS50075"/>
    </source>
</evidence>
<comment type="caution">
    <text evidence="6">The sequence shown here is derived from an EMBL/GenBank/DDBJ whole genome shotgun (WGS) entry which is preliminary data.</text>
</comment>
<dbReference type="GO" id="GO:0008610">
    <property type="term" value="P:lipid biosynthetic process"/>
    <property type="evidence" value="ECO:0007669"/>
    <property type="project" value="UniProtKB-ARBA"/>
</dbReference>
<dbReference type="GO" id="GO:0003824">
    <property type="term" value="F:catalytic activity"/>
    <property type="evidence" value="ECO:0007669"/>
    <property type="project" value="InterPro"/>
</dbReference>
<dbReference type="SUPFAM" id="SSF56801">
    <property type="entry name" value="Acetyl-CoA synthetase-like"/>
    <property type="match status" value="1"/>
</dbReference>
<dbReference type="FunFam" id="1.10.1200.10:FF:000005">
    <property type="entry name" value="Nonribosomal peptide synthetase 1"/>
    <property type="match status" value="1"/>
</dbReference>
<dbReference type="CDD" id="cd17652">
    <property type="entry name" value="A_NRPS_CmdD_like"/>
    <property type="match status" value="1"/>
</dbReference>
<dbReference type="Pfam" id="PF18563">
    <property type="entry name" value="TubC_N"/>
    <property type="match status" value="1"/>
</dbReference>